<evidence type="ECO:0000313" key="2">
    <source>
        <dbReference type="EMBL" id="GHE96703.1"/>
    </source>
</evidence>
<protein>
    <submittedName>
        <fullName evidence="2">Uncharacterized protein</fullName>
    </submittedName>
</protein>
<proteinExistence type="predicted"/>
<comment type="caution">
    <text evidence="2">The sequence shown here is derived from an EMBL/GenBank/DDBJ whole genome shotgun (WGS) entry which is preliminary data.</text>
</comment>
<evidence type="ECO:0000256" key="1">
    <source>
        <dbReference type="SAM" id="MobiDB-lite"/>
    </source>
</evidence>
<organism evidence="2 3">
    <name type="scientific">Streptomyces longispororuber</name>
    <dbReference type="NCBI Taxonomy" id="68230"/>
    <lineage>
        <taxon>Bacteria</taxon>
        <taxon>Bacillati</taxon>
        <taxon>Actinomycetota</taxon>
        <taxon>Actinomycetes</taxon>
        <taxon>Kitasatosporales</taxon>
        <taxon>Streptomycetaceae</taxon>
        <taxon>Streptomyces</taxon>
    </lineage>
</organism>
<keyword evidence="3" id="KW-1185">Reference proteome</keyword>
<evidence type="ECO:0000313" key="3">
    <source>
        <dbReference type="Proteomes" id="UP000608024"/>
    </source>
</evidence>
<feature type="region of interest" description="Disordered" evidence="1">
    <location>
        <begin position="1"/>
        <end position="25"/>
    </location>
</feature>
<reference evidence="2" key="2">
    <citation type="submission" date="2020-09" db="EMBL/GenBank/DDBJ databases">
        <authorList>
            <person name="Sun Q."/>
            <person name="Ohkuma M."/>
        </authorList>
    </citation>
    <scope>NUCLEOTIDE SEQUENCE</scope>
    <source>
        <strain evidence="2">JCM 4784</strain>
    </source>
</reference>
<accession>A0A919ACC6</accession>
<sequence>MLNRLRSRSTRQHRTRKSSAAGAYIHHSPTDAADIAAGVVCSATAVVPEARGLRGYSCVPKVWGAVARRAAHGMRETSGMPSRCPAHSES</sequence>
<dbReference type="AlphaFoldDB" id="A0A919ACC6"/>
<name>A0A919ACC6_9ACTN</name>
<gene>
    <name evidence="2" type="ORF">GCM10018785_71890</name>
</gene>
<reference evidence="2" key="1">
    <citation type="journal article" date="2014" name="Int. J. Syst. Evol. Microbiol.">
        <title>Complete genome sequence of Corynebacterium casei LMG S-19264T (=DSM 44701T), isolated from a smear-ripened cheese.</title>
        <authorList>
            <consortium name="US DOE Joint Genome Institute (JGI-PGF)"/>
            <person name="Walter F."/>
            <person name="Albersmeier A."/>
            <person name="Kalinowski J."/>
            <person name="Ruckert C."/>
        </authorList>
    </citation>
    <scope>NUCLEOTIDE SEQUENCE</scope>
    <source>
        <strain evidence="2">JCM 4784</strain>
    </source>
</reference>
<dbReference type="Proteomes" id="UP000608024">
    <property type="component" value="Unassembled WGS sequence"/>
</dbReference>
<dbReference type="EMBL" id="BNBT01000218">
    <property type="protein sequence ID" value="GHE96703.1"/>
    <property type="molecule type" value="Genomic_DNA"/>
</dbReference>
<feature type="compositionally biased region" description="Basic residues" evidence="1">
    <location>
        <begin position="1"/>
        <end position="17"/>
    </location>
</feature>